<keyword evidence="3" id="KW-1185">Reference proteome</keyword>
<evidence type="ECO:0000256" key="1">
    <source>
        <dbReference type="SAM" id="Phobius"/>
    </source>
</evidence>
<keyword evidence="1" id="KW-0812">Transmembrane</keyword>
<dbReference type="RefSeq" id="WP_221229388.1">
    <property type="nucleotide sequence ID" value="NZ_JACIJS010000006.1"/>
</dbReference>
<proteinExistence type="predicted"/>
<dbReference type="InterPro" id="IPR019201">
    <property type="entry name" value="DUF2065"/>
</dbReference>
<dbReference type="PANTHER" id="PTHR38602:SF1">
    <property type="entry name" value="INNER MEMBRANE PROTEIN"/>
    <property type="match status" value="1"/>
</dbReference>
<protein>
    <recommendedName>
        <fullName evidence="4">DUF2065 domain-containing protein</fullName>
    </recommendedName>
</protein>
<dbReference type="AlphaFoldDB" id="A0A840WPX1"/>
<keyword evidence="1" id="KW-1133">Transmembrane helix</keyword>
<dbReference type="PANTHER" id="PTHR38602">
    <property type="entry name" value="INNER MEMBRANE PROTEIN-RELATED"/>
    <property type="match status" value="1"/>
</dbReference>
<feature type="transmembrane region" description="Helical" evidence="1">
    <location>
        <begin position="46"/>
        <end position="64"/>
    </location>
</feature>
<keyword evidence="1" id="KW-0472">Membrane</keyword>
<comment type="caution">
    <text evidence="2">The sequence shown here is derived from an EMBL/GenBank/DDBJ whole genome shotgun (WGS) entry which is preliminary data.</text>
</comment>
<gene>
    <name evidence="2" type="ORF">FHS89_002139</name>
</gene>
<feature type="transmembrane region" description="Helical" evidence="1">
    <location>
        <begin position="6"/>
        <end position="25"/>
    </location>
</feature>
<evidence type="ECO:0000313" key="3">
    <source>
        <dbReference type="Proteomes" id="UP000553766"/>
    </source>
</evidence>
<dbReference type="EMBL" id="JACIJS010000006">
    <property type="protein sequence ID" value="MBB5516113.1"/>
    <property type="molecule type" value="Genomic_DNA"/>
</dbReference>
<evidence type="ECO:0000313" key="2">
    <source>
        <dbReference type="EMBL" id="MBB5516113.1"/>
    </source>
</evidence>
<name>A0A840WPX1_9RHOB</name>
<evidence type="ECO:0008006" key="4">
    <source>
        <dbReference type="Google" id="ProtNLM"/>
    </source>
</evidence>
<sequence length="65" mass="6637">MDIGTILTALALVALIEGAMFALAPGGMKRAMLEIIDLPEETLRQVGLVLAALGAAGFCALALLL</sequence>
<dbReference type="Proteomes" id="UP000553766">
    <property type="component" value="Unassembled WGS sequence"/>
</dbReference>
<dbReference type="Pfam" id="PF09838">
    <property type="entry name" value="DUF2065"/>
    <property type="match status" value="1"/>
</dbReference>
<organism evidence="2 3">
    <name type="scientific">Rubricella aquisinus</name>
    <dbReference type="NCBI Taxonomy" id="2028108"/>
    <lineage>
        <taxon>Bacteria</taxon>
        <taxon>Pseudomonadati</taxon>
        <taxon>Pseudomonadota</taxon>
        <taxon>Alphaproteobacteria</taxon>
        <taxon>Rhodobacterales</taxon>
        <taxon>Paracoccaceae</taxon>
        <taxon>Rubricella</taxon>
    </lineage>
</organism>
<reference evidence="2 3" key="1">
    <citation type="submission" date="2020-08" db="EMBL/GenBank/DDBJ databases">
        <title>Genomic Encyclopedia of Type Strains, Phase IV (KMG-IV): sequencing the most valuable type-strain genomes for metagenomic binning, comparative biology and taxonomic classification.</title>
        <authorList>
            <person name="Goeker M."/>
        </authorList>
    </citation>
    <scope>NUCLEOTIDE SEQUENCE [LARGE SCALE GENOMIC DNA]</scope>
    <source>
        <strain evidence="2 3">DSM 103377</strain>
    </source>
</reference>
<accession>A0A840WPX1</accession>